<feature type="compositionally biased region" description="Basic and acidic residues" evidence="1">
    <location>
        <begin position="8"/>
        <end position="20"/>
    </location>
</feature>
<feature type="domain" description="MATH" evidence="2">
    <location>
        <begin position="21"/>
        <end position="260"/>
    </location>
</feature>
<dbReference type="SMART" id="SM00061">
    <property type="entry name" value="MATH"/>
    <property type="match status" value="3"/>
</dbReference>
<feature type="region of interest" description="Disordered" evidence="1">
    <location>
        <begin position="1"/>
        <end position="20"/>
    </location>
</feature>
<dbReference type="PANTHER" id="PTHR46162">
    <property type="entry name" value="TRAF-LIKE FAMILY PROTEIN"/>
    <property type="match status" value="1"/>
</dbReference>
<dbReference type="Pfam" id="PF22486">
    <property type="entry name" value="MATH_2"/>
    <property type="match status" value="4"/>
</dbReference>
<name>A0A8J5G7N6_ZINOF</name>
<reference evidence="3 4" key="1">
    <citation type="submission" date="2020-08" db="EMBL/GenBank/DDBJ databases">
        <title>Plant Genome Project.</title>
        <authorList>
            <person name="Zhang R.-G."/>
        </authorList>
    </citation>
    <scope>NUCLEOTIDE SEQUENCE [LARGE SCALE GENOMIC DNA]</scope>
    <source>
        <tissue evidence="3">Rhizome</tissue>
    </source>
</reference>
<evidence type="ECO:0000259" key="2">
    <source>
        <dbReference type="PROSITE" id="PS50144"/>
    </source>
</evidence>
<dbReference type="PROSITE" id="PS50144">
    <property type="entry name" value="MATH"/>
    <property type="match status" value="3"/>
</dbReference>
<gene>
    <name evidence="3" type="ORF">ZIOFF_041474</name>
</gene>
<dbReference type="InterPro" id="IPR008974">
    <property type="entry name" value="TRAF-like"/>
</dbReference>
<sequence>MVSPKYVIDPKKGGEKAGDRTDPFRWMIDGFSTIANRGAETYSSGTFTACGFTWELLLESVSEEDGEKYVGLYLSHDNAASKNSVIKAIYKLFIYDQLHAEHIQKEGEDYFHSKSHDGFCCKVALNKFNNSKSGLLVNDCCIFGAEVLEAFACKLDKEGISVYNWRISLYPNLHTYEDSLAFFLEMDNAASLSSKTSVYVDFSLCLLDQHNAKNLKFTAKHLFSTKSDSWGWHKFLSWNDVKDPLRGFLLNDTCIIEASIVILGAEEETCLPKDSLEHIRSSLSDPVLLYNFIYYRSNILALLVKDLQEQKVVATPKYVINPKESGEEAGQRTDPFRWMIDGFSTIANRGADMHYSRVSQPVILTANRRTINCRKLQLESVLEEDGEKYVGLYLSNDDADSKSSEIKASYKLFIFDQLHAEHIQKEGEDYFHSKSHGFCCKVALNKFNNPKSGLLVNDRCVFGAQILEAFACKSDKEGIHESLSLKKDPTPRIYTWVIKDVSKSKETLISGAFAAGGYNWCIWLFPNLDIYKDSLGVFLRMDNNAASLSSKTSVYVDFSLCLLDLHNANHRKLTVKYLFSSKSVGWGFSKFLSWKEVQDPSRGFLLNDTCIVEASVGVLGVDTIH</sequence>
<comment type="caution">
    <text evidence="3">The sequence shown here is derived from an EMBL/GenBank/DDBJ whole genome shotgun (WGS) entry which is preliminary data.</text>
</comment>
<dbReference type="AlphaFoldDB" id="A0A8J5G7N6"/>
<protein>
    <recommendedName>
        <fullName evidence="2">MATH domain-containing protein</fullName>
    </recommendedName>
</protein>
<evidence type="ECO:0000313" key="4">
    <source>
        <dbReference type="Proteomes" id="UP000734854"/>
    </source>
</evidence>
<dbReference type="CDD" id="cd00121">
    <property type="entry name" value="MATH"/>
    <property type="match status" value="4"/>
</dbReference>
<dbReference type="Proteomes" id="UP000734854">
    <property type="component" value="Unassembled WGS sequence"/>
</dbReference>
<dbReference type="SUPFAM" id="SSF49599">
    <property type="entry name" value="TRAF domain-like"/>
    <property type="match status" value="4"/>
</dbReference>
<accession>A0A8J5G7N6</accession>
<proteinExistence type="predicted"/>
<evidence type="ECO:0000313" key="3">
    <source>
        <dbReference type="EMBL" id="KAG6501591.1"/>
    </source>
</evidence>
<dbReference type="InterPro" id="IPR002083">
    <property type="entry name" value="MATH/TRAF_dom"/>
</dbReference>
<dbReference type="Gene3D" id="2.60.210.10">
    <property type="entry name" value="Apoptosis, Tumor Necrosis Factor Receptor Associated Protein 2, Chain A"/>
    <property type="match status" value="4"/>
</dbReference>
<feature type="domain" description="MATH" evidence="2">
    <location>
        <begin position="491"/>
        <end position="616"/>
    </location>
</feature>
<feature type="domain" description="MATH" evidence="2">
    <location>
        <begin position="333"/>
        <end position="466"/>
    </location>
</feature>
<dbReference type="EMBL" id="JACMSC010000011">
    <property type="protein sequence ID" value="KAG6501591.1"/>
    <property type="molecule type" value="Genomic_DNA"/>
</dbReference>
<keyword evidence="4" id="KW-1185">Reference proteome</keyword>
<dbReference type="PANTHER" id="PTHR46162:SF2">
    <property type="entry name" value="ANKYRIN REPEAT-CONTAINING PROTEIN-RELATED"/>
    <property type="match status" value="1"/>
</dbReference>
<organism evidence="3 4">
    <name type="scientific">Zingiber officinale</name>
    <name type="common">Ginger</name>
    <name type="synonym">Amomum zingiber</name>
    <dbReference type="NCBI Taxonomy" id="94328"/>
    <lineage>
        <taxon>Eukaryota</taxon>
        <taxon>Viridiplantae</taxon>
        <taxon>Streptophyta</taxon>
        <taxon>Embryophyta</taxon>
        <taxon>Tracheophyta</taxon>
        <taxon>Spermatophyta</taxon>
        <taxon>Magnoliopsida</taxon>
        <taxon>Liliopsida</taxon>
        <taxon>Zingiberales</taxon>
        <taxon>Zingiberaceae</taxon>
        <taxon>Zingiber</taxon>
    </lineage>
</organism>
<evidence type="ECO:0000256" key="1">
    <source>
        <dbReference type="SAM" id="MobiDB-lite"/>
    </source>
</evidence>